<evidence type="ECO:0000313" key="2">
    <source>
        <dbReference type="Proteomes" id="UP001185092"/>
    </source>
</evidence>
<accession>A0AAE3XN27</accession>
<evidence type="ECO:0000313" key="1">
    <source>
        <dbReference type="EMBL" id="MDR6240951.1"/>
    </source>
</evidence>
<gene>
    <name evidence="1" type="ORF">HNQ88_004027</name>
</gene>
<comment type="caution">
    <text evidence="1">The sequence shown here is derived from an EMBL/GenBank/DDBJ whole genome shotgun (WGS) entry which is preliminary data.</text>
</comment>
<organism evidence="1 2">
    <name type="scientific">Aureibacter tunicatorum</name>
    <dbReference type="NCBI Taxonomy" id="866807"/>
    <lineage>
        <taxon>Bacteria</taxon>
        <taxon>Pseudomonadati</taxon>
        <taxon>Bacteroidota</taxon>
        <taxon>Cytophagia</taxon>
        <taxon>Cytophagales</taxon>
        <taxon>Persicobacteraceae</taxon>
        <taxon>Aureibacter</taxon>
    </lineage>
</organism>
<dbReference type="AlphaFoldDB" id="A0AAE3XN27"/>
<dbReference type="Proteomes" id="UP001185092">
    <property type="component" value="Unassembled WGS sequence"/>
</dbReference>
<name>A0AAE3XN27_9BACT</name>
<dbReference type="RefSeq" id="WP_309941343.1">
    <property type="nucleotide sequence ID" value="NZ_AP025305.1"/>
</dbReference>
<proteinExistence type="predicted"/>
<keyword evidence="2" id="KW-1185">Reference proteome</keyword>
<dbReference type="EMBL" id="JAVDQD010000006">
    <property type="protein sequence ID" value="MDR6240951.1"/>
    <property type="molecule type" value="Genomic_DNA"/>
</dbReference>
<reference evidence="1" key="1">
    <citation type="submission" date="2023-07" db="EMBL/GenBank/DDBJ databases">
        <title>Genomic Encyclopedia of Type Strains, Phase IV (KMG-IV): sequencing the most valuable type-strain genomes for metagenomic binning, comparative biology and taxonomic classification.</title>
        <authorList>
            <person name="Goeker M."/>
        </authorList>
    </citation>
    <scope>NUCLEOTIDE SEQUENCE</scope>
    <source>
        <strain evidence="1">DSM 26174</strain>
    </source>
</reference>
<protein>
    <submittedName>
        <fullName evidence="1">Uncharacterized protein</fullName>
    </submittedName>
</protein>
<sequence>MAYSTNSNQNNSFNSFFKANMNQWDKLNSTYCWKIYQVGNHRVLSGYSKGKNISERVDKDTLLQAKIEMLYKKGYFIDKQVGKRSALDRIEFFYNKIGDLGEPFLTMYYDHYELSPSEIDNRNLINFLERFTALRSGEDVQNLVKKSRKSTEDLLSLSKHRFLDENQLHKHCLYLLDSLHIPKGRIEDFYRKYRAKYFKEIDNKSTVKEVEVPKDELAQKVSRMKNRYLQKLGKDHVQLYIKDIKAQGNMFMKATLERFEKGIYSDKFDRSLYATFLIERYGSNDDKQMLRAFKSQ</sequence>